<organism evidence="1">
    <name type="scientific">Wenzhou virus 3</name>
    <dbReference type="NCBI Taxonomy" id="1587502"/>
    <lineage>
        <taxon>Viruses</taxon>
        <taxon>Riboviria</taxon>
        <taxon>Orthornavirae</taxon>
        <taxon>Negarnaviricota</taxon>
        <taxon>Polyploviricotina</taxon>
        <taxon>Bunyaviricetes</taxon>
        <taxon>Hareavirales</taxon>
        <taxon>Arenaviridae</taxon>
        <taxon>Mammarenavirus</taxon>
        <taxon>Mammarenavirus wenzhouense</taxon>
    </lineage>
</organism>
<gene>
    <name evidence="1" type="primary">Z</name>
</gene>
<name>A0A0A7RC65_9VIRU</name>
<reference evidence="1" key="1">
    <citation type="journal article" date="2014" name="Virology">
        <title>Isolation and characterization of a novel arenavirus harbored by Rodents and Shrews in Zhejiang province, China.</title>
        <authorList>
            <person name="Li K."/>
            <person name="Lin X.D."/>
            <person name="Wang W."/>
            <person name="Shi M."/>
            <person name="Guo W.P."/>
            <person name="Zhang X.H."/>
            <person name="Xing J.G."/>
            <person name="He J.R."/>
            <person name="Wang K."/>
            <person name="Li M.H."/>
            <person name="Cao J.H."/>
            <person name="Jiang M.L."/>
            <person name="Holmes E.C."/>
            <person name="Zhang Y.Z."/>
        </authorList>
    </citation>
    <scope>NUCLEOTIDE SEQUENCE</scope>
    <source>
        <strain evidence="1">WZ140512</strain>
    </source>
</reference>
<proteinExistence type="predicted"/>
<evidence type="ECO:0000313" key="1">
    <source>
        <dbReference type="EMBL" id="AJA32705.1"/>
    </source>
</evidence>
<accession>A0A0A7RC65</accession>
<sequence length="34" mass="3816">MLHHYLLHELPDPFPSQPPTAVPYVSCPFPPNSS</sequence>
<protein>
    <submittedName>
        <fullName evidence="1">Ring finger protein</fullName>
    </submittedName>
</protein>
<dbReference type="EMBL" id="KM051420">
    <property type="protein sequence ID" value="AJA32705.1"/>
    <property type="molecule type" value="Genomic_RNA"/>
</dbReference>